<dbReference type="Proteomes" id="UP000193689">
    <property type="component" value="Unassembled WGS sequence"/>
</dbReference>
<dbReference type="RefSeq" id="XP_040712925.1">
    <property type="nucleotide sequence ID" value="XM_040860798.1"/>
</dbReference>
<proteinExistence type="predicted"/>
<sequence length="86" mass="9452">MGTKLETKTAAHNLDDVPQHQTLDDRSADTEFTKRARPMASRRDIEFGHVLKAFKHGDSKPVGNSLDTILASIKGSLDIPYQGGVF</sequence>
<dbReference type="EMBL" id="MCFJ01000011">
    <property type="protein sequence ID" value="ORY60698.1"/>
    <property type="molecule type" value="Genomic_DNA"/>
</dbReference>
<organism evidence="2 3">
    <name type="scientific">Pseudomassariella vexata</name>
    <dbReference type="NCBI Taxonomy" id="1141098"/>
    <lineage>
        <taxon>Eukaryota</taxon>
        <taxon>Fungi</taxon>
        <taxon>Dikarya</taxon>
        <taxon>Ascomycota</taxon>
        <taxon>Pezizomycotina</taxon>
        <taxon>Sordariomycetes</taxon>
        <taxon>Xylariomycetidae</taxon>
        <taxon>Amphisphaeriales</taxon>
        <taxon>Pseudomassariaceae</taxon>
        <taxon>Pseudomassariella</taxon>
    </lineage>
</organism>
<name>A0A1Y2DN27_9PEZI</name>
<evidence type="ECO:0000313" key="3">
    <source>
        <dbReference type="Proteomes" id="UP000193689"/>
    </source>
</evidence>
<gene>
    <name evidence="2" type="ORF">BCR38DRAFT_442228</name>
</gene>
<keyword evidence="3" id="KW-1185">Reference proteome</keyword>
<comment type="caution">
    <text evidence="2">The sequence shown here is derived from an EMBL/GenBank/DDBJ whole genome shotgun (WGS) entry which is preliminary data.</text>
</comment>
<evidence type="ECO:0000256" key="1">
    <source>
        <dbReference type="SAM" id="MobiDB-lite"/>
    </source>
</evidence>
<dbReference type="AlphaFoldDB" id="A0A1Y2DN27"/>
<reference evidence="2 3" key="1">
    <citation type="submission" date="2016-07" db="EMBL/GenBank/DDBJ databases">
        <title>Pervasive Adenine N6-methylation of Active Genes in Fungi.</title>
        <authorList>
            <consortium name="DOE Joint Genome Institute"/>
            <person name="Mondo S.J."/>
            <person name="Dannebaum R.O."/>
            <person name="Kuo R.C."/>
            <person name="Labutti K."/>
            <person name="Haridas S."/>
            <person name="Kuo A."/>
            <person name="Salamov A."/>
            <person name="Ahrendt S.R."/>
            <person name="Lipzen A."/>
            <person name="Sullivan W."/>
            <person name="Andreopoulos W.B."/>
            <person name="Clum A."/>
            <person name="Lindquist E."/>
            <person name="Daum C."/>
            <person name="Ramamoorthy G.K."/>
            <person name="Gryganskyi A."/>
            <person name="Culley D."/>
            <person name="Magnuson J.K."/>
            <person name="James T.Y."/>
            <person name="O'Malley M.A."/>
            <person name="Stajich J.E."/>
            <person name="Spatafora J.W."/>
            <person name="Visel A."/>
            <person name="Grigoriev I.V."/>
        </authorList>
    </citation>
    <scope>NUCLEOTIDE SEQUENCE [LARGE SCALE GENOMIC DNA]</scope>
    <source>
        <strain evidence="2 3">CBS 129021</strain>
    </source>
</reference>
<feature type="region of interest" description="Disordered" evidence="1">
    <location>
        <begin position="1"/>
        <end position="33"/>
    </location>
</feature>
<dbReference type="GeneID" id="63777010"/>
<dbReference type="InParanoid" id="A0A1Y2DN27"/>
<evidence type="ECO:0000313" key="2">
    <source>
        <dbReference type="EMBL" id="ORY60698.1"/>
    </source>
</evidence>
<accession>A0A1Y2DN27</accession>
<protein>
    <submittedName>
        <fullName evidence="2">Uncharacterized protein</fullName>
    </submittedName>
</protein>